<dbReference type="Proteomes" id="UP000259762">
    <property type="component" value="Chromosome"/>
</dbReference>
<dbReference type="GO" id="GO:0005737">
    <property type="term" value="C:cytoplasm"/>
    <property type="evidence" value="ECO:0007669"/>
    <property type="project" value="TreeGrafter"/>
</dbReference>
<reference evidence="7" key="1">
    <citation type="submission" date="2018-06" db="EMBL/GenBank/DDBJ databases">
        <title>The Anaplasma ovis genome reveals a high proportion of pseudogenes.</title>
        <authorList>
            <person name="Liu Z."/>
            <person name="Peasley A.M."/>
            <person name="Yang J."/>
            <person name="Li Y."/>
            <person name="Guan G."/>
            <person name="Luo J."/>
            <person name="Yin H."/>
            <person name="Brayton K.A."/>
        </authorList>
    </citation>
    <scope>NUCLEOTIDE SEQUENCE [LARGE SCALE GENOMIC DNA]</scope>
    <source>
        <strain evidence="7">Haibei</strain>
    </source>
</reference>
<dbReference type="Gene3D" id="3.90.1150.10">
    <property type="entry name" value="Aspartate Aminotransferase, domain 1"/>
    <property type="match status" value="1"/>
</dbReference>
<evidence type="ECO:0000256" key="4">
    <source>
        <dbReference type="PIRSR" id="PIRSR001434-2"/>
    </source>
</evidence>
<feature type="modified residue" description="N6-(pyridoxal phosphate)lysine" evidence="4">
    <location>
        <position position="224"/>
    </location>
</feature>
<keyword evidence="7" id="KW-1185">Reference proteome</keyword>
<dbReference type="PANTHER" id="PTHR11808:SF15">
    <property type="entry name" value="CYSTATHIONINE GAMMA-LYASE"/>
    <property type="match status" value="1"/>
</dbReference>
<evidence type="ECO:0000256" key="1">
    <source>
        <dbReference type="ARBA" id="ARBA00001933"/>
    </source>
</evidence>
<dbReference type="EMBL" id="CP015994">
    <property type="protein sequence ID" value="ASI47490.1"/>
    <property type="molecule type" value="Genomic_DNA"/>
</dbReference>
<accession>A0A2Z2LB91</accession>
<keyword evidence="6" id="KW-0456">Lyase</keyword>
<dbReference type="PIRSF" id="PIRSF001434">
    <property type="entry name" value="CGS"/>
    <property type="match status" value="1"/>
</dbReference>
<dbReference type="GO" id="GO:0019343">
    <property type="term" value="P:cysteine biosynthetic process via cystathionine"/>
    <property type="evidence" value="ECO:0007669"/>
    <property type="project" value="TreeGrafter"/>
</dbReference>
<organism evidence="6 7">
    <name type="scientific">Anaplasma ovis str. Haibei</name>
    <dbReference type="NCBI Taxonomy" id="1248439"/>
    <lineage>
        <taxon>Bacteria</taxon>
        <taxon>Pseudomonadati</taxon>
        <taxon>Pseudomonadota</taxon>
        <taxon>Alphaproteobacteria</taxon>
        <taxon>Rickettsiales</taxon>
        <taxon>Anaplasmataceae</taxon>
        <taxon>Anaplasma</taxon>
    </lineage>
</organism>
<dbReference type="Pfam" id="PF01053">
    <property type="entry name" value="Cys_Met_Meta_PP"/>
    <property type="match status" value="1"/>
</dbReference>
<dbReference type="GO" id="GO:0019346">
    <property type="term" value="P:transsulfuration"/>
    <property type="evidence" value="ECO:0007669"/>
    <property type="project" value="InterPro"/>
</dbReference>
<dbReference type="InterPro" id="IPR015424">
    <property type="entry name" value="PyrdxlP-dep_Trfase"/>
</dbReference>
<sequence>MTNRRGEGKIANMTSRCSEEQPAMDPLEAKSCGVVTTYPVYRRSTVPFSSIREIIKAYGGYCSASGKIVGVDASYGNIAAPSCTSLADDVRAIDGGKYALLFPSGLLCLTMACVTFCDAGSHIMVPKKAYFKLHRFVQESCPRLGRSVSVYESAEDVPKMANEKTSLILIETLSSSRLVMEDVSPIVEFAKKRGIVVLCDNSCIPTVFNPFDCGADIVMYSLTKYFGGHSDVMMGALIVNDEEIFDRLYVDHRNYGIYVSSDDCYLVQRGMKTMKVRMQQVQSTAITLASKLQAHKKISQVIYPGLPSYPHREVWEKYCRGKYGLGLVNLMFDRNYSVEEVDCALEGIDTFKIGLSWGGCRSIVIPVVSKGSLINAPQAGIDGLRIYCGLEDPEEIISSVEMVLSRLP</sequence>
<name>A0A2Z2LB91_9RICK</name>
<dbReference type="GO" id="GO:0030170">
    <property type="term" value="F:pyridoxal phosphate binding"/>
    <property type="evidence" value="ECO:0007669"/>
    <property type="project" value="InterPro"/>
</dbReference>
<dbReference type="Gene3D" id="3.40.640.10">
    <property type="entry name" value="Type I PLP-dependent aspartate aminotransferase-like (Major domain)"/>
    <property type="match status" value="1"/>
</dbReference>
<dbReference type="InterPro" id="IPR054542">
    <property type="entry name" value="Cys_met_metab_PP"/>
</dbReference>
<dbReference type="InterPro" id="IPR015421">
    <property type="entry name" value="PyrdxlP-dep_Trfase_major"/>
</dbReference>
<reference evidence="6 7" key="2">
    <citation type="journal article" date="2019" name="BMC Genomics">
        <title>The Anaplasma ovis genome reveals a high proportion of pseudogenes.</title>
        <authorList>
            <person name="Liu Z."/>
            <person name="Peasley A.M."/>
            <person name="Yang J."/>
            <person name="Li Y."/>
            <person name="Guan G."/>
            <person name="Luo J."/>
            <person name="Yin H."/>
            <person name="Brayton K.A."/>
        </authorList>
    </citation>
    <scope>NUCLEOTIDE SEQUENCE [LARGE SCALE GENOMIC DNA]</scope>
    <source>
        <strain evidence="6 7">Haibei</strain>
    </source>
</reference>
<dbReference type="PROSITE" id="PS00868">
    <property type="entry name" value="CYS_MET_METAB_PP"/>
    <property type="match status" value="1"/>
</dbReference>
<evidence type="ECO:0000313" key="7">
    <source>
        <dbReference type="Proteomes" id="UP000259762"/>
    </source>
</evidence>
<dbReference type="PANTHER" id="PTHR11808">
    <property type="entry name" value="TRANS-SULFURATION ENZYME FAMILY MEMBER"/>
    <property type="match status" value="1"/>
</dbReference>
<comment type="similarity">
    <text evidence="2 5">Belongs to the trans-sulfuration enzymes family.</text>
</comment>
<dbReference type="KEGG" id="aoh:AOV_00865"/>
<dbReference type="SUPFAM" id="SSF53383">
    <property type="entry name" value="PLP-dependent transferases"/>
    <property type="match status" value="1"/>
</dbReference>
<dbReference type="GO" id="GO:0004123">
    <property type="term" value="F:cystathionine gamma-lyase activity"/>
    <property type="evidence" value="ECO:0007669"/>
    <property type="project" value="TreeGrafter"/>
</dbReference>
<dbReference type="OrthoDB" id="9790858at2"/>
<proteinExistence type="inferred from homology"/>
<gene>
    <name evidence="6" type="ORF">AOV_00865</name>
</gene>
<evidence type="ECO:0000256" key="5">
    <source>
        <dbReference type="RuleBase" id="RU362118"/>
    </source>
</evidence>
<comment type="cofactor">
    <cofactor evidence="1 5">
        <name>pyridoxal 5'-phosphate</name>
        <dbReference type="ChEBI" id="CHEBI:597326"/>
    </cofactor>
</comment>
<protein>
    <submittedName>
        <fullName evidence="6">Cystathionine beta-lyase</fullName>
    </submittedName>
</protein>
<evidence type="ECO:0000313" key="6">
    <source>
        <dbReference type="EMBL" id="ASI47490.1"/>
    </source>
</evidence>
<dbReference type="InterPro" id="IPR000277">
    <property type="entry name" value="Cys/Met-Metab_PyrdxlP-dep_enz"/>
</dbReference>
<dbReference type="InterPro" id="IPR015422">
    <property type="entry name" value="PyrdxlP-dep_Trfase_small"/>
</dbReference>
<evidence type="ECO:0000256" key="2">
    <source>
        <dbReference type="ARBA" id="ARBA00009077"/>
    </source>
</evidence>
<evidence type="ECO:0000256" key="3">
    <source>
        <dbReference type="ARBA" id="ARBA00022898"/>
    </source>
</evidence>
<dbReference type="AlphaFoldDB" id="A0A2Z2LB91"/>
<keyword evidence="3 4" id="KW-0663">Pyridoxal phosphate</keyword>